<dbReference type="EMBL" id="JH000627">
    <property type="protein sequence ID" value="EGW06838.1"/>
    <property type="molecule type" value="Genomic_DNA"/>
</dbReference>
<evidence type="ECO:0000313" key="2">
    <source>
        <dbReference type="Proteomes" id="UP000001075"/>
    </source>
</evidence>
<sequence length="81" mass="8520">MVSLCGPGYPGTQSVDQAGLNTEIYLPLSPQGWGQRYVTLCLASACFLTPPKTICPGVTAPTNELDSLISVVSQDSAPQTY</sequence>
<name>G3HR74_CRIGR</name>
<dbReference type="InParanoid" id="G3HR74"/>
<reference evidence="2" key="1">
    <citation type="journal article" date="2011" name="Nat. Biotechnol.">
        <title>The genomic sequence of the Chinese hamster ovary (CHO)-K1 cell line.</title>
        <authorList>
            <person name="Xu X."/>
            <person name="Nagarajan H."/>
            <person name="Lewis N.E."/>
            <person name="Pan S."/>
            <person name="Cai Z."/>
            <person name="Liu X."/>
            <person name="Chen W."/>
            <person name="Xie M."/>
            <person name="Wang W."/>
            <person name="Hammond S."/>
            <person name="Andersen M.R."/>
            <person name="Neff N."/>
            <person name="Passarelli B."/>
            <person name="Koh W."/>
            <person name="Fan H.C."/>
            <person name="Wang J."/>
            <person name="Gui Y."/>
            <person name="Lee K.H."/>
            <person name="Betenbaugh M.J."/>
            <person name="Quake S.R."/>
            <person name="Famili I."/>
            <person name="Palsson B.O."/>
            <person name="Wang J."/>
        </authorList>
    </citation>
    <scope>NUCLEOTIDE SEQUENCE [LARGE SCALE GENOMIC DNA]</scope>
    <source>
        <strain evidence="2">CHO K1 cell line</strain>
    </source>
</reference>
<proteinExistence type="predicted"/>
<organism evidence="1 2">
    <name type="scientific">Cricetulus griseus</name>
    <name type="common">Chinese hamster</name>
    <name type="synonym">Cricetulus barabensis griseus</name>
    <dbReference type="NCBI Taxonomy" id="10029"/>
    <lineage>
        <taxon>Eukaryota</taxon>
        <taxon>Metazoa</taxon>
        <taxon>Chordata</taxon>
        <taxon>Craniata</taxon>
        <taxon>Vertebrata</taxon>
        <taxon>Euteleostomi</taxon>
        <taxon>Mammalia</taxon>
        <taxon>Eutheria</taxon>
        <taxon>Euarchontoglires</taxon>
        <taxon>Glires</taxon>
        <taxon>Rodentia</taxon>
        <taxon>Myomorpha</taxon>
        <taxon>Muroidea</taxon>
        <taxon>Cricetidae</taxon>
        <taxon>Cricetinae</taxon>
        <taxon>Cricetulus</taxon>
    </lineage>
</organism>
<evidence type="ECO:0000313" key="1">
    <source>
        <dbReference type="EMBL" id="EGW06838.1"/>
    </source>
</evidence>
<dbReference type="Proteomes" id="UP000001075">
    <property type="component" value="Unassembled WGS sequence"/>
</dbReference>
<dbReference type="AlphaFoldDB" id="G3HR74"/>
<gene>
    <name evidence="1" type="ORF">I79_013337</name>
</gene>
<protein>
    <submittedName>
        <fullName evidence="1">Uncharacterized protein</fullName>
    </submittedName>
</protein>
<accession>G3HR74</accession>